<dbReference type="AlphaFoldDB" id="A0A2K2D6F1"/>
<dbReference type="EnsemblPlants" id="PNT69864">
    <property type="protein sequence ID" value="PNT69864"/>
    <property type="gene ID" value="BRADI_2g01735v3"/>
</dbReference>
<reference evidence="1" key="2">
    <citation type="submission" date="2017-06" db="EMBL/GenBank/DDBJ databases">
        <title>WGS assembly of Brachypodium distachyon.</title>
        <authorList>
            <consortium name="The International Brachypodium Initiative"/>
            <person name="Lucas S."/>
            <person name="Harmon-Smith M."/>
            <person name="Lail K."/>
            <person name="Tice H."/>
            <person name="Grimwood J."/>
            <person name="Bruce D."/>
            <person name="Barry K."/>
            <person name="Shu S."/>
            <person name="Lindquist E."/>
            <person name="Wang M."/>
            <person name="Pitluck S."/>
            <person name="Vogel J.P."/>
            <person name="Garvin D.F."/>
            <person name="Mockler T.C."/>
            <person name="Schmutz J."/>
            <person name="Rokhsar D."/>
            <person name="Bevan M.W."/>
        </authorList>
    </citation>
    <scope>NUCLEOTIDE SEQUENCE</scope>
    <source>
        <strain evidence="1">Bd21</strain>
    </source>
</reference>
<dbReference type="Gramene" id="PNT69864">
    <property type="protein sequence ID" value="PNT69864"/>
    <property type="gene ID" value="BRADI_2g01735v3"/>
</dbReference>
<dbReference type="EMBL" id="CM000881">
    <property type="protein sequence ID" value="PNT69864.1"/>
    <property type="molecule type" value="Genomic_DNA"/>
</dbReference>
<reference evidence="1 2" key="1">
    <citation type="journal article" date="2010" name="Nature">
        <title>Genome sequencing and analysis of the model grass Brachypodium distachyon.</title>
        <authorList>
            <consortium name="International Brachypodium Initiative"/>
        </authorList>
    </citation>
    <scope>NUCLEOTIDE SEQUENCE [LARGE SCALE GENOMIC DNA]</scope>
    <source>
        <strain evidence="1 2">Bd21</strain>
    </source>
</reference>
<evidence type="ECO:0000313" key="3">
    <source>
        <dbReference type="Proteomes" id="UP000008810"/>
    </source>
</evidence>
<evidence type="ECO:0000313" key="2">
    <source>
        <dbReference type="EnsemblPlants" id="PNT69864"/>
    </source>
</evidence>
<keyword evidence="3" id="KW-1185">Reference proteome</keyword>
<sequence length="154" mass="17575">MQSHRVVFVQTPSEQHRRLLVAEEDGAVFLLAVRRRRLLPRRAGTSTHLFVECPFSSQLWCAVALWPNCRSIAVAIRDAASVLSFRDHLMAATRADLRKGMSSLFLLVCHSIWRERNSRVFHDKALARPQLASFIKDEAQEWTFAGAKALHKLL</sequence>
<dbReference type="Proteomes" id="UP000008810">
    <property type="component" value="Chromosome 2"/>
</dbReference>
<evidence type="ECO:0000313" key="1">
    <source>
        <dbReference type="EMBL" id="PNT69864.1"/>
    </source>
</evidence>
<protein>
    <submittedName>
        <fullName evidence="1 2">Uncharacterized protein</fullName>
    </submittedName>
</protein>
<gene>
    <name evidence="1" type="ORF">BRADI_2g01735v3</name>
</gene>
<reference evidence="2" key="3">
    <citation type="submission" date="2018-08" db="UniProtKB">
        <authorList>
            <consortium name="EnsemblPlants"/>
        </authorList>
    </citation>
    <scope>IDENTIFICATION</scope>
    <source>
        <strain evidence="2">cv. Bd21</strain>
    </source>
</reference>
<name>A0A2K2D6F1_BRADI</name>
<accession>A0A2K2D6F1</accession>
<proteinExistence type="predicted"/>
<organism evidence="1">
    <name type="scientific">Brachypodium distachyon</name>
    <name type="common">Purple false brome</name>
    <name type="synonym">Trachynia distachya</name>
    <dbReference type="NCBI Taxonomy" id="15368"/>
    <lineage>
        <taxon>Eukaryota</taxon>
        <taxon>Viridiplantae</taxon>
        <taxon>Streptophyta</taxon>
        <taxon>Embryophyta</taxon>
        <taxon>Tracheophyta</taxon>
        <taxon>Spermatophyta</taxon>
        <taxon>Magnoliopsida</taxon>
        <taxon>Liliopsida</taxon>
        <taxon>Poales</taxon>
        <taxon>Poaceae</taxon>
        <taxon>BOP clade</taxon>
        <taxon>Pooideae</taxon>
        <taxon>Stipodae</taxon>
        <taxon>Brachypodieae</taxon>
        <taxon>Brachypodium</taxon>
    </lineage>
</organism>
<dbReference type="InParanoid" id="A0A2K2D6F1"/>